<evidence type="ECO:0000313" key="4">
    <source>
        <dbReference type="EMBL" id="RXI58990.1"/>
    </source>
</evidence>
<feature type="coiled-coil region" evidence="2">
    <location>
        <begin position="1615"/>
        <end position="1670"/>
    </location>
</feature>
<dbReference type="Proteomes" id="UP000290273">
    <property type="component" value="Unassembled WGS sequence"/>
</dbReference>
<feature type="coiled-coil region" evidence="2">
    <location>
        <begin position="784"/>
        <end position="833"/>
    </location>
</feature>
<keyword evidence="1" id="KW-1188">Viral release from host cell</keyword>
<accession>A0ABY0EU04</accession>
<gene>
    <name evidence="4" type="ORF">DP131_00530</name>
</gene>
<dbReference type="SUPFAM" id="SSF57997">
    <property type="entry name" value="Tropomyosin"/>
    <property type="match status" value="1"/>
</dbReference>
<evidence type="ECO:0000256" key="1">
    <source>
        <dbReference type="ARBA" id="ARBA00022612"/>
    </source>
</evidence>
<feature type="coiled-coil region" evidence="2">
    <location>
        <begin position="890"/>
        <end position="922"/>
    </location>
</feature>
<protein>
    <submittedName>
        <fullName evidence="4">Phage tail tape measure protein</fullName>
    </submittedName>
</protein>
<dbReference type="Pfam" id="PF10145">
    <property type="entry name" value="PhageMin_Tail"/>
    <property type="match status" value="1"/>
</dbReference>
<dbReference type="InterPro" id="IPR010090">
    <property type="entry name" value="Phage_tape_meas"/>
</dbReference>
<evidence type="ECO:0000259" key="3">
    <source>
        <dbReference type="Pfam" id="PF10145"/>
    </source>
</evidence>
<sequence length="2064" mass="229421">MSDVGSLVVRVAMDNSNFQTGIQNLNRSMKKAQSEFKNATAGLKDHGKGLDGLKAKQEMLSKSIDAQSKIVEKYKSKIKESEKTLEDNTKEHVKLKSKVEDAKKAYEDCEKTLGKNAEKTKELKEAYDKLNKQYDSSEDKIRNNVHAIDNWNIKSNNAEAKLKDLQGTLKSTSKEIEIQSSKWTNLSKKLDGVQTKLNKAGDKLESAGKGLTTKLSMPLLGVGVAASKIGMDFEYSMSNVSALSGATGSDLKQLEKSARDAGATTSKSAKDAANALGYMALAGYDNKQMQEALMPVLRLSEAGNLDLARTSDLVTDSLSSLGKSTKDLPVCLDQVAKTAASSNTNIDALMEALVVSGGTVKNLNVPLNEANALLGTLANRGIKGSEAGNSFNSILINLTSGAGQAGDAMEKLGLSAFDSKGKFKGVANVLLELKNKTKNMTEEQRNMYLAMIGGKTQINTLNALLAGVGEEYGELRGKIKDSNGELEKMAKTMQDNNKGSITALKSALEELGIKIYDNLKPSIASLVDFLQKLTNKLNSLSPETQQTIVKLGALAVATGPVTWGLGKITNKASSAIGILSTLTGALGKTGMASKGLGKVAGVAGGKGGTGLLVKGLKGLANASLPAKLGIAAVGSAIYLTHKNSQYLNKSANRSVEEMGFMDTIFAKMHKNIVLNNEAMEELGVKHKKWNSSVSPETQKALEETSKRIAEYSYELKNAEKLDKLAGTDTEKKLNSKLDAICNSAISKIKSRSPEIQKTMAESFKADGVLNENEKKLLEFFNRSGEEQIKKVQEIKRKILELEKKASKQQGDEKKKTFQEIDKLTKEIGNIELKNTIKSKEELLAAQADFNARMNRLDMNGVSSLLEEKAKIRDKEIDNIKLHHDKQIEMLRLSKEDMNEEEKKAADAEIKQLEEKKKQAIGKENEKYKGYLDAAIEKYPELLMFIDTKNGELLSSQEQAKQTELLQYASKMEGMLGITKTGYYKIKDSVSGEMHNCYVEVDEKTGHIKGVWDDTTKEIHGNPIKVKEEIDENLKNGKAFKPIGDSYDKEKENIAKNKIEVFCKKDFNIFSWIKDAWNKAWSQTFSNKAVVNAIGSNNLIGGEQYASGTTNAKRGWNLVGEKGPELLWFDGGETVLNNKDTMSLFDKLDSKIGYTSAREWGINIGQGLSNGIDESRGLVHDATLKTAKDINNKTRKTLGINSPSKVMMEIGKFVSEGLGLGIEQNKNLPVKAVVDIGNTIWDNSKQWSSKYGKCVAKVLADTIKNNSYEPEEAAKTVGDKVNAIVKQKQDELKKEIDKMNAESKVKVDALQKQLRSVRNAETVGIRGTKKGTRYGIQDSYRAQKQAIEDKIKAVKDGCSKEVKAREEAVKKEIELIKKGGQQATEELRKESEARREAVQDIDKLNDLIQKSLTRKIEKERDVALETAKLKAKESNLTKNQLDSLLNYTKNYYDKKLEKDKLQAQAEQLIMSKNQKAIVELLNNYGDLYQDSGMTLGQRMVGGMKSWTDMVPGIVNSAMGKVETSVQQTSVKVENSLMGIMNKIATVGKAMLGIGISTPKKNDSFDNIFSNWENTWQEDKEEDVAKKIADKYKEAFNRIELAQIELGRETKNSDEELKKQQATLDIQKDKLSTLRNKYDEMRSALGSADDEVVSLKKDIASLTVEIENQEQKLAIDVIRNEAKEYYEALELSTLKLTRETKNFNDELDLQKDLYINHVLKLGAMEEEYEKLKNILGEDSDAVRQLQKDIISFNNEMATFRKNANSNVLNQVDEFNDKVKNALKARYESSLATEENYFNTRSESVSKWKDENINAINAVYDARIKALDDGLKAEDRADKDKEELKRINRLKEAISFEHNEFNKAEMTKELNKLIADRNKRLHRESIEDEKASLEQKKQNEINNINKSYEEQRRGLERQLQSTRAYYSEKLKLANLEAETQKLIVENNQEEIIKLLKEYDKDYEEAGKTLGQRLADGMAEQIYVVLDMIENIGDKLKNIKTAEIDKALSEVNYTALSSIPGNVSNSTTNNSNKVVNNNNITFNSPKALTPSEQLKNTETTLRNLAFTI</sequence>
<dbReference type="RefSeq" id="WP_129010733.1">
    <property type="nucleotide sequence ID" value="NZ_QMAU01000010.1"/>
</dbReference>
<feature type="coiled-coil region" evidence="2">
    <location>
        <begin position="15"/>
        <end position="175"/>
    </location>
</feature>
<evidence type="ECO:0000313" key="5">
    <source>
        <dbReference type="Proteomes" id="UP000290273"/>
    </source>
</evidence>
<feature type="coiled-coil region" evidence="2">
    <location>
        <begin position="1880"/>
        <end position="1949"/>
    </location>
</feature>
<dbReference type="PANTHER" id="PTHR37813">
    <property type="entry name" value="FELS-2 PROPHAGE PROTEIN"/>
    <property type="match status" value="1"/>
</dbReference>
<feature type="domain" description="Phage tail tape measure protein" evidence="3">
    <location>
        <begin position="256"/>
        <end position="454"/>
    </location>
</feature>
<feature type="coiled-coil region" evidence="2">
    <location>
        <begin position="1281"/>
        <end position="1319"/>
    </location>
</feature>
<dbReference type="PANTHER" id="PTHR37813:SF1">
    <property type="entry name" value="FELS-2 PROPHAGE PROTEIN"/>
    <property type="match status" value="1"/>
</dbReference>
<proteinExistence type="predicted"/>
<dbReference type="Gene3D" id="1.10.287.1490">
    <property type="match status" value="1"/>
</dbReference>
<reference evidence="4 5" key="1">
    <citation type="submission" date="2018-06" db="EMBL/GenBank/DDBJ databases">
        <title>Genome conservation of Clostridium tetani.</title>
        <authorList>
            <person name="Bruggemann H."/>
            <person name="Popoff M.R."/>
        </authorList>
    </citation>
    <scope>NUCLEOTIDE SEQUENCE [LARGE SCALE GENOMIC DNA]</scope>
    <source>
        <strain evidence="4 5">63.05</strain>
    </source>
</reference>
<keyword evidence="2" id="KW-0175">Coiled coil</keyword>
<organism evidence="4 5">
    <name type="scientific">Clostridium tetani</name>
    <dbReference type="NCBI Taxonomy" id="1513"/>
    <lineage>
        <taxon>Bacteria</taxon>
        <taxon>Bacillati</taxon>
        <taxon>Bacillota</taxon>
        <taxon>Clostridia</taxon>
        <taxon>Eubacteriales</taxon>
        <taxon>Clostridiaceae</taxon>
        <taxon>Clostridium</taxon>
    </lineage>
</organism>
<comment type="caution">
    <text evidence="4">The sequence shown here is derived from an EMBL/GenBank/DDBJ whole genome shotgun (WGS) entry which is preliminary data.</text>
</comment>
<dbReference type="NCBIfam" id="TIGR01760">
    <property type="entry name" value="tape_meas_TP901"/>
    <property type="match status" value="1"/>
</dbReference>
<evidence type="ECO:0000256" key="2">
    <source>
        <dbReference type="SAM" id="Coils"/>
    </source>
</evidence>
<name>A0ABY0EU04_CLOTA</name>
<dbReference type="EMBL" id="QMAU01000010">
    <property type="protein sequence ID" value="RXI58990.1"/>
    <property type="molecule type" value="Genomic_DNA"/>
</dbReference>